<dbReference type="eggNOG" id="COG1712">
    <property type="taxonomic scope" value="Bacteria"/>
</dbReference>
<dbReference type="InterPro" id="IPR036291">
    <property type="entry name" value="NAD(P)-bd_dom_sf"/>
</dbReference>
<dbReference type="RefSeq" id="WP_011014070.1">
    <property type="nucleotide sequence ID" value="NC_003450.3"/>
</dbReference>
<evidence type="ECO:0000313" key="2">
    <source>
        <dbReference type="Proteomes" id="UP000000582"/>
    </source>
</evidence>
<reference evidence="2" key="1">
    <citation type="journal article" date="2003" name="Appl. Microbiol. Biotechnol.">
        <title>The Corynebacterium glutamicum genome: features and impacts on biotechnological processes.</title>
        <authorList>
            <person name="Ikeda M."/>
            <person name="Nakagawa S."/>
        </authorList>
    </citation>
    <scope>NUCLEOTIDE SEQUENCE [LARGE SCALE GENOMIC DNA]</scope>
    <source>
        <strain evidence="2">ATCC 13032 / DSM 20300 / BCRC 11384 / JCM 1318 / LMG 3730 / NCIMB 10025</strain>
    </source>
</reference>
<dbReference type="PATRIC" id="fig|196627.13.peg.1020"/>
<dbReference type="AlphaFoldDB" id="Q8NRK7"/>
<evidence type="ECO:0000313" key="1">
    <source>
        <dbReference type="EMBL" id="BAB98434.1"/>
    </source>
</evidence>
<gene>
    <name evidence="1" type="ordered locus">Cgl1041</name>
</gene>
<accession>Q8NRK7</accession>
<dbReference type="EMBL" id="BA000036">
    <property type="protein sequence ID" value="BAB98434.1"/>
    <property type="molecule type" value="Genomic_DNA"/>
</dbReference>
<dbReference type="STRING" id="196627.cg1183"/>
<organism evidence="1 2">
    <name type="scientific">Corynebacterium glutamicum (strain ATCC 13032 / DSM 20300 / JCM 1318 / BCRC 11384 / CCUG 27702 / LMG 3730 / NBRC 12168 / NCIMB 10025 / NRRL B-2784 / 534)</name>
    <dbReference type="NCBI Taxonomy" id="196627"/>
    <lineage>
        <taxon>Bacteria</taxon>
        <taxon>Bacillati</taxon>
        <taxon>Actinomycetota</taxon>
        <taxon>Actinomycetes</taxon>
        <taxon>Mycobacteriales</taxon>
        <taxon>Corynebacteriaceae</taxon>
        <taxon>Corynebacterium</taxon>
    </lineage>
</organism>
<keyword evidence="2" id="KW-1185">Reference proteome</keyword>
<dbReference type="HOGENOM" id="CLU_2154124_0_0_11"/>
<name>Q8NRK7_CORGL</name>
<dbReference type="KEGG" id="cgl:Cgl1041"/>
<protein>
    <recommendedName>
        <fullName evidence="3">Homoserine dehydrogenase</fullName>
    </recommendedName>
</protein>
<dbReference type="GeneID" id="1019026"/>
<dbReference type="Proteomes" id="UP000000582">
    <property type="component" value="Chromosome"/>
</dbReference>
<dbReference type="BioCyc" id="CORYNE:G18NG-10613-MONOMER"/>
<sequence>MATSALKFLLLGFGAIGRQLVTLFDEGEFGVEAFTRAVSPHIAHGTLGIELYDDQLPKLIADSGSVVEVAHGKDLVLTSVGALAEQVVRQALLVGSGKVHVTSGAIGLFRF</sequence>
<dbReference type="OrthoDB" id="956698at2"/>
<dbReference type="KEGG" id="cgb:cg1183"/>
<dbReference type="SUPFAM" id="SSF51735">
    <property type="entry name" value="NAD(P)-binding Rossmann-fold domains"/>
    <property type="match status" value="1"/>
</dbReference>
<evidence type="ECO:0008006" key="3">
    <source>
        <dbReference type="Google" id="ProtNLM"/>
    </source>
</evidence>
<dbReference type="Gene3D" id="3.40.50.720">
    <property type="entry name" value="NAD(P)-binding Rossmann-like Domain"/>
    <property type="match status" value="1"/>
</dbReference>
<accession>Q6M6C5</accession>
<proteinExistence type="predicted"/>